<comment type="caution">
    <text evidence="1">The sequence shown here is derived from an EMBL/GenBank/DDBJ whole genome shotgun (WGS) entry which is preliminary data.</text>
</comment>
<accession>A0A845A0A5</accession>
<proteinExistence type="predicted"/>
<gene>
    <name evidence="1" type="ORF">GRI62_03020</name>
</gene>
<dbReference type="Pfam" id="PF04245">
    <property type="entry name" value="NA37"/>
    <property type="match status" value="1"/>
</dbReference>
<sequence>MPLENLTIHRASLHEVYRRADDRNIVPPTYATELFELNAAGLATFQKRVQQAFQSDAKCLRMTINAHAAGTVAAIGVGLIAANDADFVTQSQAMADLLAAAQTSRGYPGGLVVTFDGTVGHPVRRFFGIMKAEMHEAFLKGENLQASFVDSVFLSPKTKLYKIGLFVAADEPPRGLPGGWNATVYDSQLTAAARDGAALYFHETFLGLAFPENSAQQTKHFYQKTREFIASAALPEEEKVDLYNGLYSYLKLDREPTVQVATFAERFMSEEIGDDYQRHMRRERFPEEAIQKDISEIAGGMRIRKLRFGGQITLSGPAQAISDQVQVTPIDGPEGEQWTRITVHSRLESQL</sequence>
<protein>
    <recommendedName>
        <fullName evidence="3">Nucleoid-associated protein</fullName>
    </recommendedName>
</protein>
<evidence type="ECO:0008006" key="3">
    <source>
        <dbReference type="Google" id="ProtNLM"/>
    </source>
</evidence>
<dbReference type="Proteomes" id="UP000460626">
    <property type="component" value="Unassembled WGS sequence"/>
</dbReference>
<reference evidence="1 2" key="1">
    <citation type="submission" date="2019-12" db="EMBL/GenBank/DDBJ databases">
        <title>Genomic-based taxomic classification of the family Erythrobacteraceae.</title>
        <authorList>
            <person name="Xu L."/>
        </authorList>
    </citation>
    <scope>NUCLEOTIDE SEQUENCE [LARGE SCALE GENOMIC DNA]</scope>
    <source>
        <strain evidence="1 2">RC4-10-4</strain>
    </source>
</reference>
<dbReference type="EMBL" id="WTYH01000001">
    <property type="protein sequence ID" value="MXO92576.1"/>
    <property type="molecule type" value="Genomic_DNA"/>
</dbReference>
<name>A0A845A0A5_9SPHN</name>
<keyword evidence="2" id="KW-1185">Reference proteome</keyword>
<dbReference type="OrthoDB" id="1414497at2"/>
<organism evidence="1 2">
    <name type="scientific">Aurantiacibacter arachoides</name>
    <dbReference type="NCBI Taxonomy" id="1850444"/>
    <lineage>
        <taxon>Bacteria</taxon>
        <taxon>Pseudomonadati</taxon>
        <taxon>Pseudomonadota</taxon>
        <taxon>Alphaproteobacteria</taxon>
        <taxon>Sphingomonadales</taxon>
        <taxon>Erythrobacteraceae</taxon>
        <taxon>Aurantiacibacter</taxon>
    </lineage>
</organism>
<evidence type="ECO:0000313" key="1">
    <source>
        <dbReference type="EMBL" id="MXO92576.1"/>
    </source>
</evidence>
<evidence type="ECO:0000313" key="2">
    <source>
        <dbReference type="Proteomes" id="UP000460626"/>
    </source>
</evidence>
<dbReference type="AlphaFoldDB" id="A0A845A0A5"/>
<dbReference type="InterPro" id="IPR007358">
    <property type="entry name" value="Nucleoid_associated_NdpA"/>
</dbReference>
<dbReference type="GO" id="GO:0009295">
    <property type="term" value="C:nucleoid"/>
    <property type="evidence" value="ECO:0007669"/>
    <property type="project" value="InterPro"/>
</dbReference>